<accession>A0ABY6E1W2</accession>
<dbReference type="EMBL" id="CP106793">
    <property type="protein sequence ID" value="UXY20237.1"/>
    <property type="molecule type" value="Genomic_DNA"/>
</dbReference>
<evidence type="ECO:0000313" key="1">
    <source>
        <dbReference type="EMBL" id="UXY20237.1"/>
    </source>
</evidence>
<dbReference type="Proteomes" id="UP001061298">
    <property type="component" value="Chromosome"/>
</dbReference>
<evidence type="ECO:0000313" key="2">
    <source>
        <dbReference type="Proteomes" id="UP001061298"/>
    </source>
</evidence>
<reference evidence="1" key="1">
    <citation type="submission" date="2022-10" db="EMBL/GenBank/DDBJ databases">
        <authorList>
            <person name="Mo P."/>
        </authorList>
    </citation>
    <scope>NUCLEOTIDE SEQUENCE</scope>
    <source>
        <strain evidence="1">HUAS 13-4</strain>
    </source>
</reference>
<name>A0ABY6E1W2_9ACTN</name>
<organism evidence="1 2">
    <name type="scientific">Streptomyces cynarae</name>
    <dbReference type="NCBI Taxonomy" id="2981134"/>
    <lineage>
        <taxon>Bacteria</taxon>
        <taxon>Bacillati</taxon>
        <taxon>Actinomycetota</taxon>
        <taxon>Actinomycetes</taxon>
        <taxon>Kitasatosporales</taxon>
        <taxon>Streptomycetaceae</taxon>
        <taxon>Streptomyces</taxon>
    </lineage>
</organism>
<keyword evidence="2" id="KW-1185">Reference proteome</keyword>
<sequence>MAGQSDWRDDETLSARIRAMRRGQRHQAAYLALRRLQAPLILLEMPQGWGVDPAAVDALLRSGETHLDGDVNEDLQQAIAELSAAPLFESEIEPEFAESFQLEAISGWLMLAEALGEMTEVQTETVIYLARELADYLDRYMESSLTVVEGEAIHERYLAGIDDRLRSYGLDYFGSRNLEVEGVCHKAILAAPEGEDVLSSAEGHELLNACDEYSRQILSALQAFPVD</sequence>
<gene>
    <name evidence="1" type="ORF">N8I84_17080</name>
</gene>
<proteinExistence type="predicted"/>
<dbReference type="RefSeq" id="WP_263230334.1">
    <property type="nucleotide sequence ID" value="NZ_CP106793.1"/>
</dbReference>
<protein>
    <submittedName>
        <fullName evidence="1">Uncharacterized protein</fullName>
    </submittedName>
</protein>